<comment type="caution">
    <text evidence="1">The sequence shown here is derived from an EMBL/GenBank/DDBJ whole genome shotgun (WGS) entry which is preliminary data.</text>
</comment>
<organism evidence="1 2">
    <name type="scientific">Periconia digitata</name>
    <dbReference type="NCBI Taxonomy" id="1303443"/>
    <lineage>
        <taxon>Eukaryota</taxon>
        <taxon>Fungi</taxon>
        <taxon>Dikarya</taxon>
        <taxon>Ascomycota</taxon>
        <taxon>Pezizomycotina</taxon>
        <taxon>Dothideomycetes</taxon>
        <taxon>Pleosporomycetidae</taxon>
        <taxon>Pleosporales</taxon>
        <taxon>Massarineae</taxon>
        <taxon>Periconiaceae</taxon>
        <taxon>Periconia</taxon>
    </lineage>
</organism>
<protein>
    <submittedName>
        <fullName evidence="1">Uncharacterized protein</fullName>
    </submittedName>
</protein>
<evidence type="ECO:0000313" key="2">
    <source>
        <dbReference type="Proteomes" id="UP001152607"/>
    </source>
</evidence>
<proteinExistence type="predicted"/>
<sequence length="90" mass="9045">MWTCAEEFPHRLSVSLGSVGSAGSFSLGPVWFLSSGSGLLFFSESVGITSSDSFGSSSLGSGESCSGSEVPSGVSDTVDMVCAIVGVSCY</sequence>
<reference evidence="1" key="1">
    <citation type="submission" date="2023-01" db="EMBL/GenBank/DDBJ databases">
        <authorList>
            <person name="Van Ghelder C."/>
            <person name="Rancurel C."/>
        </authorList>
    </citation>
    <scope>NUCLEOTIDE SEQUENCE</scope>
    <source>
        <strain evidence="1">CNCM I-4278</strain>
    </source>
</reference>
<dbReference type="AlphaFoldDB" id="A0A9W4XNK3"/>
<dbReference type="EMBL" id="CAOQHR010000003">
    <property type="protein sequence ID" value="CAI6331675.1"/>
    <property type="molecule type" value="Genomic_DNA"/>
</dbReference>
<accession>A0A9W4XNK3</accession>
<dbReference type="Proteomes" id="UP001152607">
    <property type="component" value="Unassembled WGS sequence"/>
</dbReference>
<name>A0A9W4XNK3_9PLEO</name>
<evidence type="ECO:0000313" key="1">
    <source>
        <dbReference type="EMBL" id="CAI6331675.1"/>
    </source>
</evidence>
<gene>
    <name evidence="1" type="ORF">PDIGIT_LOCUS4701</name>
</gene>
<keyword evidence="2" id="KW-1185">Reference proteome</keyword>